<protein>
    <submittedName>
        <fullName evidence="1">Uncharacterized protein</fullName>
    </submittedName>
</protein>
<dbReference type="RefSeq" id="XP_009165502.1">
    <property type="nucleotide sequence ID" value="XM_009167238.1"/>
</dbReference>
<gene>
    <name evidence="1" type="ORF">T265_02885</name>
</gene>
<dbReference type="KEGG" id="ovi:T265_02885"/>
<dbReference type="CTD" id="20317073"/>
<reference evidence="1 2" key="1">
    <citation type="submission" date="2013-11" db="EMBL/GenBank/DDBJ databases">
        <title>Opisthorchis viverrini - life in the bile duct.</title>
        <authorList>
            <person name="Young N.D."/>
            <person name="Nagarajan N."/>
            <person name="Lin S.J."/>
            <person name="Korhonen P.K."/>
            <person name="Jex A.R."/>
            <person name="Hall R.S."/>
            <person name="Safavi-Hemami H."/>
            <person name="Kaewkong W."/>
            <person name="Bertrand D."/>
            <person name="Gao S."/>
            <person name="Seet Q."/>
            <person name="Wongkham S."/>
            <person name="Teh B.T."/>
            <person name="Wongkham C."/>
            <person name="Intapan P.M."/>
            <person name="Maleewong W."/>
            <person name="Yang X."/>
            <person name="Hu M."/>
            <person name="Wang Z."/>
            <person name="Hofmann A."/>
            <person name="Sternberg P.W."/>
            <person name="Tan P."/>
            <person name="Wang J."/>
            <person name="Gasser R.B."/>
        </authorList>
    </citation>
    <scope>NUCLEOTIDE SEQUENCE [LARGE SCALE GENOMIC DNA]</scope>
</reference>
<organism evidence="1 2">
    <name type="scientific">Opisthorchis viverrini</name>
    <name type="common">Southeast Asian liver fluke</name>
    <dbReference type="NCBI Taxonomy" id="6198"/>
    <lineage>
        <taxon>Eukaryota</taxon>
        <taxon>Metazoa</taxon>
        <taxon>Spiralia</taxon>
        <taxon>Lophotrochozoa</taxon>
        <taxon>Platyhelminthes</taxon>
        <taxon>Trematoda</taxon>
        <taxon>Digenea</taxon>
        <taxon>Opisthorchiida</taxon>
        <taxon>Opisthorchiata</taxon>
        <taxon>Opisthorchiidae</taxon>
        <taxon>Opisthorchis</taxon>
    </lineage>
</organism>
<proteinExistence type="predicted"/>
<dbReference type="Proteomes" id="UP000054324">
    <property type="component" value="Unassembled WGS sequence"/>
</dbReference>
<dbReference type="AlphaFoldDB" id="A0A074ZUF3"/>
<dbReference type="EMBL" id="KL596656">
    <property type="protein sequence ID" value="KER30736.1"/>
    <property type="molecule type" value="Genomic_DNA"/>
</dbReference>
<evidence type="ECO:0000313" key="2">
    <source>
        <dbReference type="Proteomes" id="UP000054324"/>
    </source>
</evidence>
<sequence length="195" mass="22291">MKSSTELSVPLLFLLWSLAFHLLSTVETYIVLSLLYRYYRNKLCFEFAYSVPVFKDKHVLNVQIKVVIDEYTDVKGVHSFHSEFQICHVLTFEFVCVFRIVRTGKYSFRNVSDHKDTQPERVHIIKQIGLKEKRKRSAVPGARCLAAMPPEGSTRAGILPGCPSLDRGSRVAEVGFEPRTFRSVNSRSNHLGRLA</sequence>
<dbReference type="OrthoDB" id="5062908at2759"/>
<accession>A0A074ZUF3</accession>
<evidence type="ECO:0000313" key="1">
    <source>
        <dbReference type="EMBL" id="KER30736.1"/>
    </source>
</evidence>
<name>A0A074ZUF3_OPIVI</name>
<dbReference type="GeneID" id="20317073"/>
<keyword evidence="2" id="KW-1185">Reference proteome</keyword>